<organism evidence="2 3">
    <name type="scientific">Jaminaea rosea</name>
    <dbReference type="NCBI Taxonomy" id="1569628"/>
    <lineage>
        <taxon>Eukaryota</taxon>
        <taxon>Fungi</taxon>
        <taxon>Dikarya</taxon>
        <taxon>Basidiomycota</taxon>
        <taxon>Ustilaginomycotina</taxon>
        <taxon>Exobasidiomycetes</taxon>
        <taxon>Microstromatales</taxon>
        <taxon>Microstromatales incertae sedis</taxon>
        <taxon>Jaminaea</taxon>
    </lineage>
</organism>
<dbReference type="EMBL" id="KZ819666">
    <property type="protein sequence ID" value="PWN28021.1"/>
    <property type="molecule type" value="Genomic_DNA"/>
</dbReference>
<proteinExistence type="predicted"/>
<dbReference type="AlphaFoldDB" id="A0A316UUL8"/>
<dbReference type="GO" id="GO:0003735">
    <property type="term" value="F:structural constituent of ribosome"/>
    <property type="evidence" value="ECO:0007669"/>
    <property type="project" value="TreeGrafter"/>
</dbReference>
<dbReference type="RefSeq" id="XP_025362633.1">
    <property type="nucleotide sequence ID" value="XM_025503605.1"/>
</dbReference>
<name>A0A316UUL8_9BASI</name>
<feature type="compositionally biased region" description="Basic and acidic residues" evidence="1">
    <location>
        <begin position="157"/>
        <end position="180"/>
    </location>
</feature>
<dbReference type="Proteomes" id="UP000245884">
    <property type="component" value="Unassembled WGS sequence"/>
</dbReference>
<evidence type="ECO:0000313" key="2">
    <source>
        <dbReference type="EMBL" id="PWN28021.1"/>
    </source>
</evidence>
<sequence>MGRIGLPFPLNPYFRPPPPVSQSIRDRMWSLHSADPKKNSIRVLSGTFGLTMERTLAILRLKALEGEMQQQRVPLQTEFQSEMERLLGSPTSLPSSPLPRTGITPPPPPPATAHDPHPADSKTKPSATSLGRIVEIDERTKKQLDEEAAAAGADSASKMDESPLTKALEEERAVQRERRASVPVGGPAPSQLRDATAARALREREFERKGSGSIPPSKGGARVSSVAGRAGFSVLDLARAPASKKDATAGKGQMESYKGAGTLERNLKKREKRAKRKEAKRGGEEVQTAKTAGVQ</sequence>
<dbReference type="GO" id="GO:0032543">
    <property type="term" value="P:mitochondrial translation"/>
    <property type="evidence" value="ECO:0007669"/>
    <property type="project" value="TreeGrafter"/>
</dbReference>
<dbReference type="GeneID" id="37025428"/>
<dbReference type="GO" id="GO:0005763">
    <property type="term" value="C:mitochondrial small ribosomal subunit"/>
    <property type="evidence" value="ECO:0007669"/>
    <property type="project" value="TreeGrafter"/>
</dbReference>
<accession>A0A316UUL8</accession>
<keyword evidence="3" id="KW-1185">Reference proteome</keyword>
<gene>
    <name evidence="2" type="ORF">BDZ90DRAFT_160132</name>
</gene>
<dbReference type="OrthoDB" id="10052321at2759"/>
<feature type="compositionally biased region" description="Basic and acidic residues" evidence="1">
    <location>
        <begin position="114"/>
        <end position="123"/>
    </location>
</feature>
<dbReference type="PANTHER" id="PTHR28158">
    <property type="entry name" value="37S RIBOSOMAL PROTEIN S35, MITOCHONDRIAL"/>
    <property type="match status" value="1"/>
</dbReference>
<feature type="compositionally biased region" description="Basic and acidic residues" evidence="1">
    <location>
        <begin position="134"/>
        <end position="145"/>
    </location>
</feature>
<dbReference type="InterPro" id="IPR021036">
    <property type="entry name" value="Ribosomal_mS45"/>
</dbReference>
<dbReference type="Pfam" id="PF12298">
    <property type="entry name" value="Bot1p"/>
    <property type="match status" value="1"/>
</dbReference>
<feature type="compositionally biased region" description="Basic and acidic residues" evidence="1">
    <location>
        <begin position="200"/>
        <end position="210"/>
    </location>
</feature>
<evidence type="ECO:0000256" key="1">
    <source>
        <dbReference type="SAM" id="MobiDB-lite"/>
    </source>
</evidence>
<dbReference type="PANTHER" id="PTHR28158:SF1">
    <property type="entry name" value="SMALL RIBOSOMAL SUBUNIT PROTEIN MS45"/>
    <property type="match status" value="1"/>
</dbReference>
<protein>
    <submittedName>
        <fullName evidence="2">Uncharacterized protein</fullName>
    </submittedName>
</protein>
<reference evidence="2 3" key="1">
    <citation type="journal article" date="2018" name="Mol. Biol. Evol.">
        <title>Broad Genomic Sampling Reveals a Smut Pathogenic Ancestry of the Fungal Clade Ustilaginomycotina.</title>
        <authorList>
            <person name="Kijpornyongpan T."/>
            <person name="Mondo S.J."/>
            <person name="Barry K."/>
            <person name="Sandor L."/>
            <person name="Lee J."/>
            <person name="Lipzen A."/>
            <person name="Pangilinan J."/>
            <person name="LaButti K."/>
            <person name="Hainaut M."/>
            <person name="Henrissat B."/>
            <person name="Grigoriev I.V."/>
            <person name="Spatafora J.W."/>
            <person name="Aime M.C."/>
        </authorList>
    </citation>
    <scope>NUCLEOTIDE SEQUENCE [LARGE SCALE GENOMIC DNA]</scope>
    <source>
        <strain evidence="2 3">MCA 5214</strain>
    </source>
</reference>
<feature type="region of interest" description="Disordered" evidence="1">
    <location>
        <begin position="84"/>
        <end position="295"/>
    </location>
</feature>
<evidence type="ECO:0000313" key="3">
    <source>
        <dbReference type="Proteomes" id="UP000245884"/>
    </source>
</evidence>
<feature type="compositionally biased region" description="Basic residues" evidence="1">
    <location>
        <begin position="267"/>
        <end position="279"/>
    </location>
</feature>
<feature type="compositionally biased region" description="Low complexity" evidence="1">
    <location>
        <begin position="86"/>
        <end position="102"/>
    </location>
</feature>
<feature type="compositionally biased region" description="Low complexity" evidence="1">
    <location>
        <begin position="211"/>
        <end position="220"/>
    </location>
</feature>